<evidence type="ECO:0000256" key="2">
    <source>
        <dbReference type="ARBA" id="ARBA00022771"/>
    </source>
</evidence>
<dbReference type="AlphaFoldDB" id="A0A836LMP3"/>
<feature type="domain" description="C2H2-type" evidence="8">
    <location>
        <begin position="130"/>
        <end position="153"/>
    </location>
</feature>
<feature type="compositionally biased region" description="Low complexity" evidence="6">
    <location>
        <begin position="26"/>
        <end position="41"/>
    </location>
</feature>
<dbReference type="OrthoDB" id="273792at2759"/>
<evidence type="ECO:0000256" key="4">
    <source>
        <dbReference type="PROSITE-ProRule" id="PRU00042"/>
    </source>
</evidence>
<dbReference type="KEGG" id="phet:94293861"/>
<dbReference type="InterPro" id="IPR036236">
    <property type="entry name" value="Znf_C2H2_sf"/>
</dbReference>
<evidence type="ECO:0000256" key="6">
    <source>
        <dbReference type="SAM" id="MobiDB-lite"/>
    </source>
</evidence>
<dbReference type="PROSITE" id="PS00028">
    <property type="entry name" value="ZINC_FINGER_C2H2_1"/>
    <property type="match status" value="1"/>
</dbReference>
<name>A0A836LMP3_9TRYP</name>
<dbReference type="Proteomes" id="UP000674318">
    <property type="component" value="Chromosome 1"/>
</dbReference>
<feature type="chain" id="PRO_5032962541" description="C2H2-type domain-containing protein" evidence="7">
    <location>
        <begin position="29"/>
        <end position="475"/>
    </location>
</feature>
<keyword evidence="1" id="KW-0479">Metal-binding</keyword>
<dbReference type="GeneID" id="94293861"/>
<dbReference type="EMBL" id="JAFJZO010000001">
    <property type="protein sequence ID" value="KAG5512331.1"/>
    <property type="molecule type" value="Genomic_DNA"/>
</dbReference>
<dbReference type="PROSITE" id="PS50157">
    <property type="entry name" value="ZINC_FINGER_C2H2_2"/>
    <property type="match status" value="1"/>
</dbReference>
<dbReference type="InterPro" id="IPR013087">
    <property type="entry name" value="Znf_C2H2_type"/>
</dbReference>
<keyword evidence="7" id="KW-0732">Signal</keyword>
<reference evidence="9 10" key="1">
    <citation type="submission" date="2021-02" db="EMBL/GenBank/DDBJ databases">
        <title>Porcisia hertigi Genome sequencing and assembly.</title>
        <authorList>
            <person name="Almutairi H."/>
            <person name="Gatherer D."/>
        </authorList>
    </citation>
    <scope>NUCLEOTIDE SEQUENCE [LARGE SCALE GENOMIC DNA]</scope>
    <source>
        <strain evidence="9 10">C119</strain>
    </source>
</reference>
<feature type="signal peptide" evidence="7">
    <location>
        <begin position="1"/>
        <end position="28"/>
    </location>
</feature>
<protein>
    <recommendedName>
        <fullName evidence="8">C2H2-type domain-containing protein</fullName>
    </recommendedName>
</protein>
<evidence type="ECO:0000313" key="9">
    <source>
        <dbReference type="EMBL" id="KAG5512331.1"/>
    </source>
</evidence>
<dbReference type="GO" id="GO:0008270">
    <property type="term" value="F:zinc ion binding"/>
    <property type="evidence" value="ECO:0007669"/>
    <property type="project" value="UniProtKB-KW"/>
</dbReference>
<evidence type="ECO:0000256" key="5">
    <source>
        <dbReference type="SAM" id="Coils"/>
    </source>
</evidence>
<feature type="region of interest" description="Disordered" evidence="6">
    <location>
        <begin position="406"/>
        <end position="475"/>
    </location>
</feature>
<evidence type="ECO:0000256" key="7">
    <source>
        <dbReference type="SAM" id="SignalP"/>
    </source>
</evidence>
<evidence type="ECO:0000313" key="10">
    <source>
        <dbReference type="Proteomes" id="UP000674318"/>
    </source>
</evidence>
<accession>A0A836LMP3</accession>
<keyword evidence="5" id="KW-0175">Coiled coil</keyword>
<feature type="region of interest" description="Disordered" evidence="6">
    <location>
        <begin position="26"/>
        <end position="50"/>
    </location>
</feature>
<proteinExistence type="predicted"/>
<dbReference type="SUPFAM" id="SSF57667">
    <property type="entry name" value="beta-beta-alpha zinc fingers"/>
    <property type="match status" value="1"/>
</dbReference>
<feature type="compositionally biased region" description="Basic residues" evidence="6">
    <location>
        <begin position="459"/>
        <end position="475"/>
    </location>
</feature>
<feature type="coiled-coil region" evidence="5">
    <location>
        <begin position="165"/>
        <end position="192"/>
    </location>
</feature>
<keyword evidence="10" id="KW-1185">Reference proteome</keyword>
<evidence type="ECO:0000256" key="3">
    <source>
        <dbReference type="ARBA" id="ARBA00022833"/>
    </source>
</evidence>
<evidence type="ECO:0000256" key="1">
    <source>
        <dbReference type="ARBA" id="ARBA00022723"/>
    </source>
</evidence>
<dbReference type="RefSeq" id="XP_067760043.1">
    <property type="nucleotide sequence ID" value="XM_067903784.1"/>
</dbReference>
<gene>
    <name evidence="9" type="ORF">JKF63_07856</name>
</gene>
<sequence length="475" mass="50946">MPRAAATTRTVPWWRLTLAQLLPAEVSSSSPSPLSDVSASVKLPQDDRPTLAPGRLLSTIPGMHWCRLSAGPRSSRLLHRRPSSSRVHWNNIGGCRAIASALSLPASADVSTASASDANTAPSVPLRDRHACPECGKRFLCESNLVRHRATRHGVQVASAIDVARARLAAHNVQLRQELARVQARVKLLREGPARAAWREREGAPVDVTIDAASAYPSAVLTGRLMEVDEAVERAWRLSGRGLGTGVSYVNCVGTVLGPVEVGTLRGAAPTDGGAEAGPPVLQFVLEAHGYRERRPGQLKMYRAHLLVRYVAGQPYHCCGHDDGTGSAAALSSSPTLQLPFKVREGDVVRVQGHYALHKSYDMVSKQSIENVVVEADAVGMLRLATARQGPSEPLPLAAASAAPSTAAAVEPSPPPPLMTPGFSEHSITATHTDTRPVSDEALTLPEVGWPPQRQRAMSQRKTRSKKKKRTRRTC</sequence>
<evidence type="ECO:0000259" key="8">
    <source>
        <dbReference type="PROSITE" id="PS50157"/>
    </source>
</evidence>
<comment type="caution">
    <text evidence="9">The sequence shown here is derived from an EMBL/GenBank/DDBJ whole genome shotgun (WGS) entry which is preliminary data.</text>
</comment>
<organism evidence="9 10">
    <name type="scientific">Porcisia hertigi</name>
    <dbReference type="NCBI Taxonomy" id="2761500"/>
    <lineage>
        <taxon>Eukaryota</taxon>
        <taxon>Discoba</taxon>
        <taxon>Euglenozoa</taxon>
        <taxon>Kinetoplastea</taxon>
        <taxon>Metakinetoplastina</taxon>
        <taxon>Trypanosomatida</taxon>
        <taxon>Trypanosomatidae</taxon>
        <taxon>Leishmaniinae</taxon>
        <taxon>Porcisia</taxon>
    </lineage>
</organism>
<dbReference type="CDD" id="cd23672">
    <property type="entry name" value="MPSS5_OBF_C"/>
    <property type="match status" value="1"/>
</dbReference>
<keyword evidence="3" id="KW-0862">Zinc</keyword>
<keyword evidence="2 4" id="KW-0863">Zinc-finger</keyword>
<dbReference type="FunFam" id="3.30.160.60:FF:000446">
    <property type="entry name" value="Zinc finger protein"/>
    <property type="match status" value="1"/>
</dbReference>